<keyword evidence="3" id="KW-1185">Reference proteome</keyword>
<dbReference type="Proteomes" id="UP000011519">
    <property type="component" value="Unassembled WGS sequence"/>
</dbReference>
<dbReference type="RefSeq" id="WP_006652977.1">
    <property type="nucleotide sequence ID" value="NZ_AOIM01000025.1"/>
</dbReference>
<organism evidence="2 3">
    <name type="scientific">Natrialba hulunbeirensis JCM 10989</name>
    <dbReference type="NCBI Taxonomy" id="1227493"/>
    <lineage>
        <taxon>Archaea</taxon>
        <taxon>Methanobacteriati</taxon>
        <taxon>Methanobacteriota</taxon>
        <taxon>Stenosarchaea group</taxon>
        <taxon>Halobacteria</taxon>
        <taxon>Halobacteriales</taxon>
        <taxon>Natrialbaceae</taxon>
        <taxon>Natrialba</taxon>
    </lineage>
</organism>
<sequence>MVEKARRKPVDSEGRETPVPQWEVFVRDDQDEPLRHVGSVAATDADDAVDHAARLFGWYAEDLWVCPATAVARRSTRPLSADHPDEDDTDAAEPRVYEETEGTPQVTDP</sequence>
<evidence type="ECO:0000256" key="1">
    <source>
        <dbReference type="SAM" id="MobiDB-lite"/>
    </source>
</evidence>
<feature type="region of interest" description="Disordered" evidence="1">
    <location>
        <begin position="73"/>
        <end position="109"/>
    </location>
</feature>
<dbReference type="InterPro" id="IPR023976">
    <property type="entry name" value="CHP04031_Htur1727"/>
</dbReference>
<dbReference type="OrthoDB" id="168567at2157"/>
<comment type="caution">
    <text evidence="2">The sequence shown here is derived from an EMBL/GenBank/DDBJ whole genome shotgun (WGS) entry which is preliminary data.</text>
</comment>
<dbReference type="InterPro" id="IPR038693">
    <property type="entry name" value="PaaB_sf"/>
</dbReference>
<dbReference type="NCBIfam" id="TIGR04031">
    <property type="entry name" value="Htur_1727_fam"/>
    <property type="match status" value="1"/>
</dbReference>
<name>L9ZZD9_9EURY</name>
<feature type="compositionally biased region" description="Basic and acidic residues" evidence="1">
    <location>
        <begin position="1"/>
        <end position="16"/>
    </location>
</feature>
<dbReference type="EMBL" id="AOIM01000025">
    <property type="protein sequence ID" value="ELY91885.1"/>
    <property type="molecule type" value="Genomic_DNA"/>
</dbReference>
<proteinExistence type="predicted"/>
<dbReference type="STRING" id="1227493.C483_08839"/>
<reference evidence="2 3" key="1">
    <citation type="journal article" date="2014" name="PLoS Genet.">
        <title>Phylogenetically driven sequencing of extremely halophilic archaea reveals strategies for static and dynamic osmo-response.</title>
        <authorList>
            <person name="Becker E.A."/>
            <person name="Seitzer P.M."/>
            <person name="Tritt A."/>
            <person name="Larsen D."/>
            <person name="Krusor M."/>
            <person name="Yao A.I."/>
            <person name="Wu D."/>
            <person name="Madern D."/>
            <person name="Eisen J.A."/>
            <person name="Darling A.E."/>
            <person name="Facciotti M.T."/>
        </authorList>
    </citation>
    <scope>NUCLEOTIDE SEQUENCE [LARGE SCALE GENOMIC DNA]</scope>
    <source>
        <strain evidence="2 3">JCM 10989</strain>
    </source>
</reference>
<dbReference type="Pfam" id="PF06243">
    <property type="entry name" value="PaaB"/>
    <property type="match status" value="1"/>
</dbReference>
<accession>L9ZZD9</accession>
<gene>
    <name evidence="2" type="ORF">C483_08839</name>
</gene>
<feature type="region of interest" description="Disordered" evidence="1">
    <location>
        <begin position="1"/>
        <end position="21"/>
    </location>
</feature>
<protein>
    <submittedName>
        <fullName evidence="2">Phenylacetic acid degradation B</fullName>
    </submittedName>
</protein>
<dbReference type="PATRIC" id="fig|1227493.4.peg.1750"/>
<dbReference type="Gene3D" id="3.10.20.520">
    <property type="entry name" value="Phenylacetic acid degradation B"/>
    <property type="match status" value="1"/>
</dbReference>
<dbReference type="AlphaFoldDB" id="L9ZZD9"/>
<evidence type="ECO:0000313" key="3">
    <source>
        <dbReference type="Proteomes" id="UP000011519"/>
    </source>
</evidence>
<dbReference type="InterPro" id="IPR009359">
    <property type="entry name" value="PaaB"/>
</dbReference>
<evidence type="ECO:0000313" key="2">
    <source>
        <dbReference type="EMBL" id="ELY91885.1"/>
    </source>
</evidence>